<feature type="domain" description="FMN-binding" evidence="7">
    <location>
        <begin position="97"/>
        <end position="187"/>
    </location>
</feature>
<dbReference type="InterPro" id="IPR010209">
    <property type="entry name" value="Ion_transpt_RnfG/RsxG"/>
</dbReference>
<evidence type="ECO:0000313" key="8">
    <source>
        <dbReference type="EMBL" id="AEV66825.1"/>
    </source>
</evidence>
<dbReference type="Gene3D" id="3.90.1010.20">
    <property type="match status" value="1"/>
</dbReference>
<evidence type="ECO:0000256" key="3">
    <source>
        <dbReference type="ARBA" id="ARBA00022630"/>
    </source>
</evidence>
<comment type="cofactor">
    <cofactor evidence="6">
        <name>FMN</name>
        <dbReference type="ChEBI" id="CHEBI:58210"/>
    </cofactor>
</comment>
<dbReference type="InterPro" id="IPR007329">
    <property type="entry name" value="FMN-bd"/>
</dbReference>
<keyword evidence="6" id="KW-0812">Transmembrane</keyword>
<evidence type="ECO:0000256" key="2">
    <source>
        <dbReference type="ARBA" id="ARBA00022553"/>
    </source>
</evidence>
<dbReference type="RefSeq" id="WP_014253463.1">
    <property type="nucleotide sequence ID" value="NC_016627.1"/>
</dbReference>
<keyword evidence="1 6" id="KW-0813">Transport</keyword>
<evidence type="ECO:0000256" key="6">
    <source>
        <dbReference type="HAMAP-Rule" id="MF_00479"/>
    </source>
</evidence>
<dbReference type="HAMAP" id="MF_00479">
    <property type="entry name" value="RsxG_RnfG"/>
    <property type="match status" value="1"/>
</dbReference>
<evidence type="ECO:0000313" key="9">
    <source>
        <dbReference type="Proteomes" id="UP000005435"/>
    </source>
</evidence>
<sequence length="199" mass="21264" precursor="true">MRDIVIPTIVLFLICVIVTMSLALTNYATKDAIAEQNKIQAESAKREVFSEAETFEEIEDLDSILGAAGEEKLIKEAFHCSKNGKEIGRVYSVESNGYGGVISMVVGIDNDGKITGVKIISLSETPGLGSKVQEEPFLSQLVGITPKEALTVVKSGGSKQEEIDAVSGATISSKAVVKGIQAAIDMDKKIRELRGEAVF</sequence>
<dbReference type="EMBL" id="CP003065">
    <property type="protein sequence ID" value="AEV66825.1"/>
    <property type="molecule type" value="Genomic_DNA"/>
</dbReference>
<keyword evidence="6" id="KW-1003">Cell membrane</keyword>
<keyword evidence="6" id="KW-0472">Membrane</keyword>
<comment type="subcellular location">
    <subcellularLocation>
        <location evidence="6">Cell membrane</location>
        <topology evidence="6">Single-pass membrane protein</topology>
    </subcellularLocation>
</comment>
<dbReference type="GO" id="GO:0010181">
    <property type="term" value="F:FMN binding"/>
    <property type="evidence" value="ECO:0007669"/>
    <property type="project" value="InterPro"/>
</dbReference>
<dbReference type="NCBIfam" id="TIGR01947">
    <property type="entry name" value="rnfG"/>
    <property type="match status" value="1"/>
</dbReference>
<evidence type="ECO:0000256" key="4">
    <source>
        <dbReference type="ARBA" id="ARBA00022643"/>
    </source>
</evidence>
<dbReference type="EC" id="7.-.-.-" evidence="6"/>
<dbReference type="Pfam" id="PF04205">
    <property type="entry name" value="FMN_bind"/>
    <property type="match status" value="1"/>
</dbReference>
<dbReference type="AlphaFoldDB" id="G8LZG2"/>
<evidence type="ECO:0000256" key="5">
    <source>
        <dbReference type="ARBA" id="ARBA00022982"/>
    </source>
</evidence>
<organism evidence="8 9">
    <name type="scientific">Acetivibrio clariflavus (strain DSM 19732 / NBRC 101661 / EBR45)</name>
    <name type="common">Clostridium clariflavum</name>
    <dbReference type="NCBI Taxonomy" id="720554"/>
    <lineage>
        <taxon>Bacteria</taxon>
        <taxon>Bacillati</taxon>
        <taxon>Bacillota</taxon>
        <taxon>Clostridia</taxon>
        <taxon>Eubacteriales</taxon>
        <taxon>Oscillospiraceae</taxon>
        <taxon>Acetivibrio</taxon>
    </lineage>
</organism>
<feature type="modified residue" description="FMN phosphoryl threonine" evidence="6">
    <location>
        <position position="170"/>
    </location>
</feature>
<evidence type="ECO:0000259" key="7">
    <source>
        <dbReference type="SMART" id="SM00900"/>
    </source>
</evidence>
<keyword evidence="6" id="KW-1133">Transmembrane helix</keyword>
<dbReference type="GO" id="GO:0005886">
    <property type="term" value="C:plasma membrane"/>
    <property type="evidence" value="ECO:0007669"/>
    <property type="project" value="UniProtKB-SubCell"/>
</dbReference>
<name>G8LZG2_ACECE</name>
<keyword evidence="5 6" id="KW-0249">Electron transport</keyword>
<dbReference type="GO" id="GO:0022900">
    <property type="term" value="P:electron transport chain"/>
    <property type="evidence" value="ECO:0007669"/>
    <property type="project" value="UniProtKB-UniRule"/>
</dbReference>
<comment type="function">
    <text evidence="6">Part of a membrane-bound complex that couples electron transfer with translocation of ions across the membrane.</text>
</comment>
<dbReference type="eggNOG" id="COG4659">
    <property type="taxonomic scope" value="Bacteria"/>
</dbReference>
<dbReference type="STRING" id="720554.Clocl_0068"/>
<dbReference type="PANTHER" id="PTHR36118:SF1">
    <property type="entry name" value="ION-TRANSLOCATING OXIDOREDUCTASE COMPLEX SUBUNIT G"/>
    <property type="match status" value="1"/>
</dbReference>
<reference evidence="8 9" key="2">
    <citation type="journal article" date="2012" name="Stand. Genomic Sci.">
        <title>Complete Genome Sequence of Clostridium clariflavum DSM 19732.</title>
        <authorList>
            <person name="Izquierdo J.A."/>
            <person name="Goodwin L."/>
            <person name="Davenport K.W."/>
            <person name="Teshima H."/>
            <person name="Bruce D."/>
            <person name="Detter C."/>
            <person name="Tapia R."/>
            <person name="Han S."/>
            <person name="Land M."/>
            <person name="Hauser L."/>
            <person name="Jeffries C.D."/>
            <person name="Han J."/>
            <person name="Pitluck S."/>
            <person name="Nolan M."/>
            <person name="Chen A."/>
            <person name="Huntemann M."/>
            <person name="Mavromatis K."/>
            <person name="Mikhailova N."/>
            <person name="Liolios K."/>
            <person name="Woyke T."/>
            <person name="Lynd L.R."/>
        </authorList>
    </citation>
    <scope>NUCLEOTIDE SEQUENCE [LARGE SCALE GENOMIC DNA]</scope>
    <source>
        <strain evidence="9">DSM 19732 / NBRC 101661 / EBR45</strain>
    </source>
</reference>
<keyword evidence="4 6" id="KW-0288">FMN</keyword>
<dbReference type="GO" id="GO:0009055">
    <property type="term" value="F:electron transfer activity"/>
    <property type="evidence" value="ECO:0007669"/>
    <property type="project" value="InterPro"/>
</dbReference>
<dbReference type="SMART" id="SM00900">
    <property type="entry name" value="FMN_bind"/>
    <property type="match status" value="1"/>
</dbReference>
<dbReference type="PANTHER" id="PTHR36118">
    <property type="entry name" value="ION-TRANSLOCATING OXIDOREDUCTASE COMPLEX SUBUNIT G"/>
    <property type="match status" value="1"/>
</dbReference>
<proteinExistence type="inferred from homology"/>
<dbReference type="OrthoDB" id="9794010at2"/>
<dbReference type="HOGENOM" id="CLU_077882_2_0_9"/>
<accession>G8LZG2</accession>
<dbReference type="KEGG" id="ccl:Clocl_0068"/>
<keyword evidence="2 6" id="KW-0597">Phosphoprotein</keyword>
<comment type="subunit">
    <text evidence="6">The complex is composed of six subunits: RnfA, RnfB, RnfC, RnfD, RnfE and RnfG.</text>
</comment>
<dbReference type="Proteomes" id="UP000005435">
    <property type="component" value="Chromosome"/>
</dbReference>
<protein>
    <recommendedName>
        <fullName evidence="6">Ion-translocating oxidoreductase complex subunit G</fullName>
        <ecNumber evidence="6">7.-.-.-</ecNumber>
    </recommendedName>
    <alternativeName>
        <fullName evidence="6">Rnf electron transport complex subunit G</fullName>
    </alternativeName>
</protein>
<keyword evidence="9" id="KW-1185">Reference proteome</keyword>
<comment type="similarity">
    <text evidence="6">Belongs to the RnfG family.</text>
</comment>
<keyword evidence="3 6" id="KW-0285">Flavoprotein</keyword>
<gene>
    <name evidence="6" type="primary">rnfG</name>
    <name evidence="8" type="ordered locus">Clocl_0068</name>
</gene>
<evidence type="ECO:0000256" key="1">
    <source>
        <dbReference type="ARBA" id="ARBA00022448"/>
    </source>
</evidence>
<dbReference type="PIRSF" id="PIRSF006091">
    <property type="entry name" value="E_trnsport_RnfG"/>
    <property type="match status" value="1"/>
</dbReference>
<reference evidence="9" key="1">
    <citation type="submission" date="2011-12" db="EMBL/GenBank/DDBJ databases">
        <title>Complete sequence of Clostridium clariflavum DSM 19732.</title>
        <authorList>
            <consortium name="US DOE Joint Genome Institute"/>
            <person name="Lucas S."/>
            <person name="Han J."/>
            <person name="Lapidus A."/>
            <person name="Cheng J.-F."/>
            <person name="Goodwin L."/>
            <person name="Pitluck S."/>
            <person name="Peters L."/>
            <person name="Teshima H."/>
            <person name="Detter J.C."/>
            <person name="Han C."/>
            <person name="Tapia R."/>
            <person name="Land M."/>
            <person name="Hauser L."/>
            <person name="Kyrpides N."/>
            <person name="Ivanova N."/>
            <person name="Pagani I."/>
            <person name="Kitzmiller T."/>
            <person name="Lynd L."/>
            <person name="Izquierdo J."/>
            <person name="Woyke T."/>
        </authorList>
    </citation>
    <scope>NUCLEOTIDE SEQUENCE [LARGE SCALE GENOMIC DNA]</scope>
    <source>
        <strain evidence="9">DSM 19732 / NBRC 101661 / EBR45</strain>
    </source>
</reference>
<keyword evidence="6" id="KW-1278">Translocase</keyword>